<dbReference type="SUPFAM" id="SSF55931">
    <property type="entry name" value="Glutamine synthetase/guanido kinase"/>
    <property type="match status" value="1"/>
</dbReference>
<evidence type="ECO:0000313" key="7">
    <source>
        <dbReference type="EMBL" id="SHK70924.1"/>
    </source>
</evidence>
<evidence type="ECO:0000313" key="9">
    <source>
        <dbReference type="Proteomes" id="UP000323392"/>
    </source>
</evidence>
<dbReference type="PATRIC" id="fig|1121328.3.peg.1638"/>
<dbReference type="Proteomes" id="UP000092605">
    <property type="component" value="Unassembled WGS sequence"/>
</dbReference>
<dbReference type="SMART" id="SM01230">
    <property type="entry name" value="Gln-synt_C"/>
    <property type="match status" value="1"/>
</dbReference>
<dbReference type="InterPro" id="IPR014746">
    <property type="entry name" value="Gln_synth/guanido_kin_cat_dom"/>
</dbReference>
<dbReference type="OrthoDB" id="9807095at2"/>
<dbReference type="Pfam" id="PF00120">
    <property type="entry name" value="Gln-synt_C"/>
    <property type="match status" value="1"/>
</dbReference>
<reference evidence="6 8" key="1">
    <citation type="submission" date="2016-02" db="EMBL/GenBank/DDBJ databases">
        <title>Draft genome sequence for Clostridium paradoxum JW-YL-7.</title>
        <authorList>
            <person name="Utturkar S.M."/>
            <person name="Lancaster A."/>
            <person name="Poole F.L."/>
            <person name="Adams M.W."/>
            <person name="Brown S.D."/>
        </authorList>
    </citation>
    <scope>NUCLEOTIDE SEQUENCE [LARGE SCALE GENOMIC DNA]</scope>
    <source>
        <strain evidence="6 8">JW-YL-7</strain>
    </source>
</reference>
<dbReference type="Gene3D" id="3.30.590.10">
    <property type="entry name" value="Glutamine synthetase/guanido kinase, catalytic domain"/>
    <property type="match status" value="1"/>
</dbReference>
<dbReference type="GO" id="GO:0016020">
    <property type="term" value="C:membrane"/>
    <property type="evidence" value="ECO:0007669"/>
    <property type="project" value="TreeGrafter"/>
</dbReference>
<name>A0A150FSH5_CLOPD</name>
<dbReference type="GO" id="GO:0004356">
    <property type="term" value="F:glutamine synthetase activity"/>
    <property type="evidence" value="ECO:0007669"/>
    <property type="project" value="UniProtKB-EC"/>
</dbReference>
<evidence type="ECO:0000313" key="6">
    <source>
        <dbReference type="EMBL" id="KXZ40552.1"/>
    </source>
</evidence>
<dbReference type="GO" id="GO:0005737">
    <property type="term" value="C:cytoplasm"/>
    <property type="evidence" value="ECO:0007669"/>
    <property type="project" value="TreeGrafter"/>
</dbReference>
<dbReference type="GO" id="GO:0019740">
    <property type="term" value="P:nitrogen utilization"/>
    <property type="evidence" value="ECO:0007669"/>
    <property type="project" value="TreeGrafter"/>
</dbReference>
<dbReference type="PANTHER" id="PTHR43407">
    <property type="entry name" value="GLUTAMINE SYNTHETASE"/>
    <property type="match status" value="1"/>
</dbReference>
<sequence length="632" mass="72347">MDELIYVIPKEMHNSCDLKKILNEHPEIRFVSLVGIDLGGNATDEKIPVKAFLEDLDDFLKNGIQTDGSSVVLHEIASLNNARVDLVPDLDVNWFIDYNYDYIEDNLPVGTLEIPSFLIHNGKRVDSRSILLKAVNNFKNKIMDILKTYPHILKNIGINDVSDIEDVVLTCATELEFWVKTPDDKADIEKLSTSQMLKEQYWKRTHGTVRTALEKTLILLDKYNLEPEMGHKEVGGVSSKISIKGKTTYVLEQLEVDWKYSNPIQAADNELIVREIVEDTFRRYGLEVTFMAKPLEGVAGNGEHTHVGVSVKLKDGKTKNLFSPLDMKKDYLSEIGYGALMGLLKNYEALNPFITSSNDAFNRLKPGFEAPVCIVASLGIDVENPTRNRSVLVGVIRDLDSPLATRFELRSPNPLSNTYLVIASMYQAMLDGILAVAKSKKSAKELEKEISKQAGDESFYLEKNRAYRSEEDVFEHFTEEERNALFSKPPATVYENILNLKKYEDKTKVLLDGDVFTEEIINSFIASSIERWETELKDRILVDNINFLRECKKVHDIEEATDLDIVRWEKINNLRQYMMKNSLDRKCLFTRLKEALDNKDYCLASSLQLEMYSKINEINKLYIEYKRNLFNI</sequence>
<dbReference type="EMBL" id="FRBG01000004">
    <property type="protein sequence ID" value="SHK70924.1"/>
    <property type="molecule type" value="Genomic_DNA"/>
</dbReference>
<dbReference type="PROSITE" id="PS51987">
    <property type="entry name" value="GS_CATALYTIC"/>
    <property type="match status" value="1"/>
</dbReference>
<accession>A0A150FSH5</accession>
<dbReference type="GO" id="GO:0006542">
    <property type="term" value="P:glutamine biosynthetic process"/>
    <property type="evidence" value="ECO:0007669"/>
    <property type="project" value="TreeGrafter"/>
</dbReference>
<evidence type="ECO:0000259" key="5">
    <source>
        <dbReference type="PROSITE" id="PS51987"/>
    </source>
</evidence>
<dbReference type="EC" id="6.3.1.2" evidence="2"/>
<evidence type="ECO:0000256" key="2">
    <source>
        <dbReference type="ARBA" id="ARBA00012937"/>
    </source>
</evidence>
<dbReference type="EMBL" id="LSFY01000001">
    <property type="protein sequence ID" value="KXZ40552.1"/>
    <property type="molecule type" value="Genomic_DNA"/>
</dbReference>
<comment type="similarity">
    <text evidence="1 3 4">Belongs to the glutamine synthetase family.</text>
</comment>
<dbReference type="InterPro" id="IPR008146">
    <property type="entry name" value="Gln_synth_cat_dom"/>
</dbReference>
<organism evidence="6 8">
    <name type="scientific">Alkalithermobacter thermoalcaliphilus JW-YL-7 = DSM 7308</name>
    <dbReference type="NCBI Taxonomy" id="1121328"/>
    <lineage>
        <taxon>Bacteria</taxon>
        <taxon>Bacillati</taxon>
        <taxon>Bacillota</taxon>
        <taxon>Clostridia</taxon>
        <taxon>Peptostreptococcales</taxon>
        <taxon>Tepidibacteraceae</taxon>
        <taxon>Alkalithermobacter</taxon>
    </lineage>
</organism>
<reference evidence="7 9" key="2">
    <citation type="submission" date="2016-11" db="EMBL/GenBank/DDBJ databases">
        <authorList>
            <person name="Varghese N."/>
            <person name="Submissions S."/>
        </authorList>
    </citation>
    <scope>NUCLEOTIDE SEQUENCE [LARGE SCALE GENOMIC DNA]</scope>
    <source>
        <strain evidence="7 9">DSM 7308</strain>
    </source>
</reference>
<evidence type="ECO:0000313" key="8">
    <source>
        <dbReference type="Proteomes" id="UP000092605"/>
    </source>
</evidence>
<comment type="caution">
    <text evidence="6">The sequence shown here is derived from an EMBL/GenBank/DDBJ whole genome shotgun (WGS) entry which is preliminary data.</text>
</comment>
<dbReference type="Proteomes" id="UP000323392">
    <property type="component" value="Unassembled WGS sequence"/>
</dbReference>
<feature type="domain" description="GS catalytic" evidence="5">
    <location>
        <begin position="127"/>
        <end position="553"/>
    </location>
</feature>
<evidence type="ECO:0000256" key="4">
    <source>
        <dbReference type="RuleBase" id="RU000384"/>
    </source>
</evidence>
<keyword evidence="9" id="KW-1185">Reference proteome</keyword>
<dbReference type="RefSeq" id="WP_066071603.1">
    <property type="nucleotide sequence ID" value="NZ_FRBG01000004.1"/>
</dbReference>
<dbReference type="AlphaFoldDB" id="A0A150FSH5"/>
<dbReference type="PANTHER" id="PTHR43407:SF1">
    <property type="entry name" value="LENGSIN"/>
    <property type="match status" value="1"/>
</dbReference>
<evidence type="ECO:0000256" key="1">
    <source>
        <dbReference type="ARBA" id="ARBA00009897"/>
    </source>
</evidence>
<evidence type="ECO:0000256" key="3">
    <source>
        <dbReference type="PROSITE-ProRule" id="PRU01331"/>
    </source>
</evidence>
<protein>
    <recommendedName>
        <fullName evidence="2">glutamine synthetase</fullName>
        <ecNumber evidence="2">6.3.1.2</ecNumber>
    </recommendedName>
</protein>
<dbReference type="STRING" id="1121328.JWYL7_1627"/>
<gene>
    <name evidence="6" type="ORF">JWYL7_1627</name>
    <name evidence="7" type="ORF">SAMN05661008_00750</name>
</gene>
<proteinExistence type="inferred from homology"/>